<dbReference type="PANTHER" id="PTHR31625">
    <property type="match status" value="1"/>
</dbReference>
<dbReference type="InterPro" id="IPR023213">
    <property type="entry name" value="CAT-like_dom_sf"/>
</dbReference>
<accession>S5ZZ70</accession>
<dbReference type="Pfam" id="PF02458">
    <property type="entry name" value="Transferase"/>
    <property type="match status" value="1"/>
</dbReference>
<keyword evidence="2 3" id="KW-0012">Acyltransferase</keyword>
<dbReference type="AlphaFoldDB" id="S5ZZ70"/>
<dbReference type="Gene3D" id="3.30.559.10">
    <property type="entry name" value="Chloramphenicol acetyltransferase-like domain"/>
    <property type="match status" value="2"/>
</dbReference>
<name>S5ZZ70_9ERIC</name>
<dbReference type="InterPro" id="IPR051504">
    <property type="entry name" value="Plant_metabolite_acyltrans"/>
</dbReference>
<reference evidence="3" key="1">
    <citation type="submission" date="2013-04" db="EMBL/GenBank/DDBJ databases">
        <title>cDNA cloning of acyltransferases from Vaccinium dunalianum.</title>
        <authorList>
            <person name="Ding Y."/>
            <person name="Yin J.T."/>
            <person name="Du W."/>
            <person name="Song J."/>
            <person name="Xiong H."/>
            <person name="Liu X.Z."/>
            <person name="Zhao P."/>
        </authorList>
    </citation>
    <scope>NUCLEOTIDE SEQUENCE</scope>
</reference>
<evidence type="ECO:0000256" key="2">
    <source>
        <dbReference type="ARBA" id="ARBA00023315"/>
    </source>
</evidence>
<evidence type="ECO:0000313" key="3">
    <source>
        <dbReference type="EMBL" id="AGT37412.1"/>
    </source>
</evidence>
<keyword evidence="1 3" id="KW-0808">Transferase</keyword>
<dbReference type="EMBL" id="KC876021">
    <property type="protein sequence ID" value="AGT37412.1"/>
    <property type="molecule type" value="mRNA"/>
</dbReference>
<dbReference type="GO" id="GO:0016747">
    <property type="term" value="F:acyltransferase activity, transferring groups other than amino-acyl groups"/>
    <property type="evidence" value="ECO:0007669"/>
    <property type="project" value="UniProtKB-ARBA"/>
</dbReference>
<organism evidence="3">
    <name type="scientific">Vaccinium dunalianum</name>
    <dbReference type="NCBI Taxonomy" id="174251"/>
    <lineage>
        <taxon>Eukaryota</taxon>
        <taxon>Viridiplantae</taxon>
        <taxon>Streptophyta</taxon>
        <taxon>Embryophyta</taxon>
        <taxon>Tracheophyta</taxon>
        <taxon>Spermatophyta</taxon>
        <taxon>Magnoliopsida</taxon>
        <taxon>eudicotyledons</taxon>
        <taxon>Gunneridae</taxon>
        <taxon>Pentapetalae</taxon>
        <taxon>asterids</taxon>
        <taxon>Ericales</taxon>
        <taxon>Ericaceae</taxon>
        <taxon>Vaccinioideae</taxon>
        <taxon>Vaccinieae</taxon>
        <taxon>Vaccinium</taxon>
    </lineage>
</organism>
<protein>
    <submittedName>
        <fullName evidence="3">Anthocyanin 5-aromatic acyltransferase</fullName>
    </submittedName>
</protein>
<proteinExistence type="evidence at transcript level"/>
<gene>
    <name evidence="3" type="primary">AT1</name>
</gene>
<sequence length="472" mass="52151">MAPSCKFKVLEQCKISPPPGTLPTTSLPLTFFDIPWLLFPPSQVNPFSFSSSQTTSSTTHHFTNSILPNLKHSLSLTLQHFFPLTATLAMPPLPATPHFLYTPADSSVSFTVAESNADFHHISGHHQRDVQEFHHLVPTLPQLKTGSYEHLSCPILAVQVTVFPHCGISVGLAFCHVAADGRAFNNFLKCWASIFRMEPDLNTLPFNDRTVIRDPNGLESILLKQWWDLVNSESNQPHTDADLRDMVQATFVVGRTDMEKIKERILTLSRKIFRSELGSMYLSPYVLTCAHIWVCLTKIRFSRTKRSVGKNPHYFGFIAGGITRLGYPVPDMYLGNCVSFGRSVARGDELVGENGIVVAAKAIGDTIEKLNGDVLGGAENWISDWKELLGSSEHHVMVTGSPKVDLYDLDFGWGRPKRIEEIGIGKTRAVSLSESRDVEGGIEVGLVLPKAQMDAFGSVFSKGLSTDPVDES</sequence>
<evidence type="ECO:0000256" key="1">
    <source>
        <dbReference type="ARBA" id="ARBA00022679"/>
    </source>
</evidence>